<accession>A0AC61QPS1</accession>
<dbReference type="EMBL" id="SRZC01000011">
    <property type="protein sequence ID" value="TGX82190.1"/>
    <property type="molecule type" value="Genomic_DNA"/>
</dbReference>
<evidence type="ECO:0000313" key="2">
    <source>
        <dbReference type="Proteomes" id="UP000308886"/>
    </source>
</evidence>
<evidence type="ECO:0000313" key="1">
    <source>
        <dbReference type="EMBL" id="TGX82190.1"/>
    </source>
</evidence>
<protein>
    <submittedName>
        <fullName evidence="1">Uncharacterized protein</fullName>
    </submittedName>
</protein>
<organism evidence="1 2">
    <name type="scientific">Palleniella muris</name>
    <dbReference type="NCBI Taxonomy" id="3038145"/>
    <lineage>
        <taxon>Bacteria</taxon>
        <taxon>Pseudomonadati</taxon>
        <taxon>Bacteroidota</taxon>
        <taxon>Bacteroidia</taxon>
        <taxon>Bacteroidales</taxon>
        <taxon>Prevotellaceae</taxon>
        <taxon>Palleniella</taxon>
    </lineage>
</organism>
<comment type="caution">
    <text evidence="1">The sequence shown here is derived from an EMBL/GenBank/DDBJ whole genome shotgun (WGS) entry which is preliminary data.</text>
</comment>
<sequence>MLKQLYDSNDASSIFGYSGLLLGNTLAEAVKRIDSSCCIPFVENKSKGKLGNLVEEYFFGYKPNSDPRPDFPEAGVELKVTPLAQKKKGLAIKERLVIDMIDYVNITDIQFEDSLLCKKFLLMLILFYIHDSGAQWQDMQFVYSVLWAIKDKDLEIIKHDYYTIIDKIKEGKAHEISESDTYYLAACTKGKDGSSLRRQPFSKVLAKSRAFSLKASYMRTVLSFVANSGSNMATNTDVQPEFPQLVSVEELRADSFENIIKRRFEPYYGLDYIQLSEYLGMSIKAADKSKYARIAKHILRKGLKEYNDAEEIRKAGIIAKTIRIEKNGRIKEHMSFENIDYQEIHETDDWENSRWYEIVHSRMMLIVFRQEDSYRGGWEKEKRYVLDKIVFTSLPDTVLAEAKEYWWNIKENVEKDTLYDNNEETQKEKRNTFWRLSDGRHFHVRPKAQTSRDMTESPLTGEQVKKKCYWLDNKYLANVVRQAYGDEWENKFRSNG</sequence>
<keyword evidence="2" id="KW-1185">Reference proteome</keyword>
<proteinExistence type="predicted"/>
<dbReference type="Proteomes" id="UP000308886">
    <property type="component" value="Unassembled WGS sequence"/>
</dbReference>
<reference evidence="1" key="1">
    <citation type="submission" date="2019-04" db="EMBL/GenBank/DDBJ databases">
        <title>Microbes associate with the intestines of laboratory mice.</title>
        <authorList>
            <person name="Navarre W."/>
            <person name="Wong E."/>
            <person name="Huang K."/>
            <person name="Tropini C."/>
            <person name="Ng K."/>
            <person name="Yu B."/>
        </authorList>
    </citation>
    <scope>NUCLEOTIDE SEQUENCE</scope>
    <source>
        <strain evidence="1">NM73_A23</strain>
    </source>
</reference>
<name>A0AC61QPS1_9BACT</name>
<gene>
    <name evidence="1" type="ORF">E5358_07755</name>
</gene>